<dbReference type="EMBL" id="LAZR01056333">
    <property type="protein sequence ID" value="KKK74402.1"/>
    <property type="molecule type" value="Genomic_DNA"/>
</dbReference>
<evidence type="ECO:0000313" key="1">
    <source>
        <dbReference type="EMBL" id="KKK74402.1"/>
    </source>
</evidence>
<organism evidence="1">
    <name type="scientific">marine sediment metagenome</name>
    <dbReference type="NCBI Taxonomy" id="412755"/>
    <lineage>
        <taxon>unclassified sequences</taxon>
        <taxon>metagenomes</taxon>
        <taxon>ecological metagenomes</taxon>
    </lineage>
</organism>
<name>A0A0F8XZA5_9ZZZZ</name>
<protein>
    <submittedName>
        <fullName evidence="1">Uncharacterized protein</fullName>
    </submittedName>
</protein>
<feature type="non-terminal residue" evidence="1">
    <location>
        <position position="1"/>
    </location>
</feature>
<sequence>AYNVDSGVLYESFKKMKQELEK</sequence>
<gene>
    <name evidence="1" type="ORF">LCGC14_2884120</name>
</gene>
<accession>A0A0F8XZA5</accession>
<proteinExistence type="predicted"/>
<reference evidence="1" key="1">
    <citation type="journal article" date="2015" name="Nature">
        <title>Complex archaea that bridge the gap between prokaryotes and eukaryotes.</title>
        <authorList>
            <person name="Spang A."/>
            <person name="Saw J.H."/>
            <person name="Jorgensen S.L."/>
            <person name="Zaremba-Niedzwiedzka K."/>
            <person name="Martijn J."/>
            <person name="Lind A.E."/>
            <person name="van Eijk R."/>
            <person name="Schleper C."/>
            <person name="Guy L."/>
            <person name="Ettema T.J."/>
        </authorList>
    </citation>
    <scope>NUCLEOTIDE SEQUENCE</scope>
</reference>
<comment type="caution">
    <text evidence="1">The sequence shown here is derived from an EMBL/GenBank/DDBJ whole genome shotgun (WGS) entry which is preliminary data.</text>
</comment>
<dbReference type="AlphaFoldDB" id="A0A0F8XZA5"/>